<organism evidence="2 3">
    <name type="scientific">Meganyctiphanes norvegica</name>
    <name type="common">Northern krill</name>
    <name type="synonym">Thysanopoda norvegica</name>
    <dbReference type="NCBI Taxonomy" id="48144"/>
    <lineage>
        <taxon>Eukaryota</taxon>
        <taxon>Metazoa</taxon>
        <taxon>Ecdysozoa</taxon>
        <taxon>Arthropoda</taxon>
        <taxon>Crustacea</taxon>
        <taxon>Multicrustacea</taxon>
        <taxon>Malacostraca</taxon>
        <taxon>Eumalacostraca</taxon>
        <taxon>Eucarida</taxon>
        <taxon>Euphausiacea</taxon>
        <taxon>Euphausiidae</taxon>
        <taxon>Meganyctiphanes</taxon>
    </lineage>
</organism>
<protein>
    <submittedName>
        <fullName evidence="2">Uncharacterized protein</fullName>
    </submittedName>
</protein>
<accession>A0AAV2R2S7</accession>
<keyword evidence="3" id="KW-1185">Reference proteome</keyword>
<feature type="non-terminal residue" evidence="2">
    <location>
        <position position="146"/>
    </location>
</feature>
<proteinExistence type="predicted"/>
<dbReference type="EMBL" id="CAXKWB010015227">
    <property type="protein sequence ID" value="CAL4113044.1"/>
    <property type="molecule type" value="Genomic_DNA"/>
</dbReference>
<comment type="caution">
    <text evidence="2">The sequence shown here is derived from an EMBL/GenBank/DDBJ whole genome shotgun (WGS) entry which is preliminary data.</text>
</comment>
<reference evidence="2 3" key="1">
    <citation type="submission" date="2024-05" db="EMBL/GenBank/DDBJ databases">
        <authorList>
            <person name="Wallberg A."/>
        </authorList>
    </citation>
    <scope>NUCLEOTIDE SEQUENCE [LARGE SCALE GENOMIC DNA]</scope>
</reference>
<name>A0AAV2R2S7_MEGNR</name>
<dbReference type="AlphaFoldDB" id="A0AAV2R2S7"/>
<dbReference type="Proteomes" id="UP001497623">
    <property type="component" value="Unassembled WGS sequence"/>
</dbReference>
<evidence type="ECO:0000256" key="1">
    <source>
        <dbReference type="SAM" id="MobiDB-lite"/>
    </source>
</evidence>
<sequence length="146" mass="16446">MEMKKCELQQLKKTNEVDADSEFLAAATEGNIKMLTQLSKNIEELGLEYIKAAHDIAVKKGDQAVITLTKLAMDKKEKMESAIIEEPKFNVKTGKNYQKSRAARPEEAVEVLEPEVQFEQPKHVDDGDFSETVVKTMPDGSVMRMK</sequence>
<evidence type="ECO:0000313" key="3">
    <source>
        <dbReference type="Proteomes" id="UP001497623"/>
    </source>
</evidence>
<evidence type="ECO:0000313" key="2">
    <source>
        <dbReference type="EMBL" id="CAL4113044.1"/>
    </source>
</evidence>
<feature type="region of interest" description="Disordered" evidence="1">
    <location>
        <begin position="119"/>
        <end position="146"/>
    </location>
</feature>
<gene>
    <name evidence="2" type="ORF">MNOR_LOCUS20027</name>
</gene>